<reference evidence="2" key="1">
    <citation type="journal article" date="2020" name="Stud. Mycol.">
        <title>101 Dothideomycetes genomes: a test case for predicting lifestyles and emergence of pathogens.</title>
        <authorList>
            <person name="Haridas S."/>
            <person name="Albert R."/>
            <person name="Binder M."/>
            <person name="Bloem J."/>
            <person name="Labutti K."/>
            <person name="Salamov A."/>
            <person name="Andreopoulos B."/>
            <person name="Baker S."/>
            <person name="Barry K."/>
            <person name="Bills G."/>
            <person name="Bluhm B."/>
            <person name="Cannon C."/>
            <person name="Castanera R."/>
            <person name="Culley D."/>
            <person name="Daum C."/>
            <person name="Ezra D."/>
            <person name="Gonzalez J."/>
            <person name="Henrissat B."/>
            <person name="Kuo A."/>
            <person name="Liang C."/>
            <person name="Lipzen A."/>
            <person name="Lutzoni F."/>
            <person name="Magnuson J."/>
            <person name="Mondo S."/>
            <person name="Nolan M."/>
            <person name="Ohm R."/>
            <person name="Pangilinan J."/>
            <person name="Park H.-J."/>
            <person name="Ramirez L."/>
            <person name="Alfaro M."/>
            <person name="Sun H."/>
            <person name="Tritt A."/>
            <person name="Yoshinaga Y."/>
            <person name="Zwiers L.-H."/>
            <person name="Turgeon B."/>
            <person name="Goodwin S."/>
            <person name="Spatafora J."/>
            <person name="Crous P."/>
            <person name="Grigoriev I."/>
        </authorList>
    </citation>
    <scope>NUCLEOTIDE SEQUENCE</scope>
    <source>
        <strain evidence="2">CBS 675.92</strain>
    </source>
</reference>
<evidence type="ECO:0000313" key="2">
    <source>
        <dbReference type="EMBL" id="KAF1955155.1"/>
    </source>
</evidence>
<protein>
    <submittedName>
        <fullName evidence="2">Uncharacterized protein</fullName>
    </submittedName>
</protein>
<dbReference type="Proteomes" id="UP000800035">
    <property type="component" value="Unassembled WGS sequence"/>
</dbReference>
<feature type="region of interest" description="Disordered" evidence="1">
    <location>
        <begin position="1"/>
        <end position="86"/>
    </location>
</feature>
<feature type="compositionally biased region" description="Basic and acidic residues" evidence="1">
    <location>
        <begin position="31"/>
        <end position="65"/>
    </location>
</feature>
<sequence>MPKDLSNATYMDEAHRKVKSGTPYGLELEDRDIAKEAERQRRNDENDEEDKRYEAQMKEHREKEAAAAAAKAGKELKQPEGEPMEE</sequence>
<accession>A0A6A5TR30</accession>
<keyword evidence="3" id="KW-1185">Reference proteome</keyword>
<evidence type="ECO:0000256" key="1">
    <source>
        <dbReference type="SAM" id="MobiDB-lite"/>
    </source>
</evidence>
<evidence type="ECO:0000313" key="3">
    <source>
        <dbReference type="Proteomes" id="UP000800035"/>
    </source>
</evidence>
<gene>
    <name evidence="2" type="ORF">CC80DRAFT_493103</name>
</gene>
<dbReference type="AlphaFoldDB" id="A0A6A5TR30"/>
<organism evidence="2 3">
    <name type="scientific">Byssothecium circinans</name>
    <dbReference type="NCBI Taxonomy" id="147558"/>
    <lineage>
        <taxon>Eukaryota</taxon>
        <taxon>Fungi</taxon>
        <taxon>Dikarya</taxon>
        <taxon>Ascomycota</taxon>
        <taxon>Pezizomycotina</taxon>
        <taxon>Dothideomycetes</taxon>
        <taxon>Pleosporomycetidae</taxon>
        <taxon>Pleosporales</taxon>
        <taxon>Massarineae</taxon>
        <taxon>Massarinaceae</taxon>
        <taxon>Byssothecium</taxon>
    </lineage>
</organism>
<dbReference type="EMBL" id="ML976995">
    <property type="protein sequence ID" value="KAF1955155.1"/>
    <property type="molecule type" value="Genomic_DNA"/>
</dbReference>
<proteinExistence type="predicted"/>
<name>A0A6A5TR30_9PLEO</name>